<organism evidence="1 2">
    <name type="scientific">Punica granatum</name>
    <name type="common">Pomegranate</name>
    <dbReference type="NCBI Taxonomy" id="22663"/>
    <lineage>
        <taxon>Eukaryota</taxon>
        <taxon>Viridiplantae</taxon>
        <taxon>Streptophyta</taxon>
        <taxon>Embryophyta</taxon>
        <taxon>Tracheophyta</taxon>
        <taxon>Spermatophyta</taxon>
        <taxon>Magnoliopsida</taxon>
        <taxon>eudicotyledons</taxon>
        <taxon>Gunneridae</taxon>
        <taxon>Pentapetalae</taxon>
        <taxon>rosids</taxon>
        <taxon>malvids</taxon>
        <taxon>Myrtales</taxon>
        <taxon>Lythraceae</taxon>
        <taxon>Punica</taxon>
    </lineage>
</organism>
<sequence>MELGEKAMSQEMTQLNGRVEEVVVGVLSGSGQLREERGSWVAYIRMWARLALVIEEGNSPKPGKLKEDRY</sequence>
<proteinExistence type="predicted"/>
<evidence type="ECO:0000313" key="2">
    <source>
        <dbReference type="Proteomes" id="UP000233551"/>
    </source>
</evidence>
<gene>
    <name evidence="1" type="ORF">CRG98_022310</name>
</gene>
<accession>A0A2I0JM09</accession>
<dbReference type="EMBL" id="PGOL01001513">
    <property type="protein sequence ID" value="PKI57311.1"/>
    <property type="molecule type" value="Genomic_DNA"/>
</dbReference>
<dbReference type="Proteomes" id="UP000233551">
    <property type="component" value="Unassembled WGS sequence"/>
</dbReference>
<comment type="caution">
    <text evidence="1">The sequence shown here is derived from an EMBL/GenBank/DDBJ whole genome shotgun (WGS) entry which is preliminary data.</text>
</comment>
<name>A0A2I0JM09_PUNGR</name>
<protein>
    <submittedName>
        <fullName evidence="1">Uncharacterized protein</fullName>
    </submittedName>
</protein>
<reference evidence="1 2" key="1">
    <citation type="submission" date="2017-11" db="EMBL/GenBank/DDBJ databases">
        <title>De-novo sequencing of pomegranate (Punica granatum L.) genome.</title>
        <authorList>
            <person name="Akparov Z."/>
            <person name="Amiraslanov A."/>
            <person name="Hajiyeva S."/>
            <person name="Abbasov M."/>
            <person name="Kaur K."/>
            <person name="Hamwieh A."/>
            <person name="Solovyev V."/>
            <person name="Salamov A."/>
            <person name="Braich B."/>
            <person name="Kosarev P."/>
            <person name="Mahmoud A."/>
            <person name="Hajiyev E."/>
            <person name="Babayeva S."/>
            <person name="Izzatullayeva V."/>
            <person name="Mammadov A."/>
            <person name="Mammadov A."/>
            <person name="Sharifova S."/>
            <person name="Ojaghi J."/>
            <person name="Eynullazada K."/>
            <person name="Bayramov B."/>
            <person name="Abdulazimova A."/>
            <person name="Shahmuradov I."/>
        </authorList>
    </citation>
    <scope>NUCLEOTIDE SEQUENCE [LARGE SCALE GENOMIC DNA]</scope>
    <source>
        <strain evidence="2">cv. AG2017</strain>
        <tissue evidence="1">Leaf</tissue>
    </source>
</reference>
<keyword evidence="2" id="KW-1185">Reference proteome</keyword>
<dbReference type="AlphaFoldDB" id="A0A2I0JM09"/>
<evidence type="ECO:0000313" key="1">
    <source>
        <dbReference type="EMBL" id="PKI57311.1"/>
    </source>
</evidence>